<proteinExistence type="inferred from homology"/>
<dbReference type="OMA" id="YEIWTDV"/>
<comment type="pathway">
    <text evidence="1">Mycotoxin biosynthesis.</text>
</comment>
<dbReference type="Gene3D" id="3.40.1160.10">
    <property type="entry name" value="Acetylglutamate kinase-like"/>
    <property type="match status" value="1"/>
</dbReference>
<feature type="region of interest" description="Disordered" evidence="9">
    <location>
        <begin position="24"/>
        <end position="44"/>
    </location>
</feature>
<dbReference type="InterPro" id="IPR001341">
    <property type="entry name" value="Asp_kinase"/>
</dbReference>
<evidence type="ECO:0000256" key="9">
    <source>
        <dbReference type="SAM" id="MobiDB-lite"/>
    </source>
</evidence>
<dbReference type="SUPFAM" id="SSF55021">
    <property type="entry name" value="ACT-like"/>
    <property type="match status" value="2"/>
</dbReference>
<keyword evidence="13" id="KW-1185">Reference proteome</keyword>
<keyword evidence="4" id="KW-0547">Nucleotide-binding</keyword>
<dbReference type="InterPro" id="IPR002912">
    <property type="entry name" value="ACT_dom"/>
</dbReference>
<evidence type="ECO:0000256" key="3">
    <source>
        <dbReference type="ARBA" id="ARBA00022679"/>
    </source>
</evidence>
<accession>U4LUV5</accession>
<dbReference type="AlphaFoldDB" id="U4LUV5"/>
<evidence type="ECO:0000256" key="7">
    <source>
        <dbReference type="ARBA" id="ARBA00047872"/>
    </source>
</evidence>
<dbReference type="Pfam" id="PF22468">
    <property type="entry name" value="ACT_9"/>
    <property type="match status" value="1"/>
</dbReference>
<comment type="similarity">
    <text evidence="2 8">Belongs to the aspartokinase family.</text>
</comment>
<evidence type="ECO:0000256" key="6">
    <source>
        <dbReference type="ARBA" id="ARBA00022840"/>
    </source>
</evidence>
<evidence type="ECO:0000313" key="12">
    <source>
        <dbReference type="EMBL" id="CCX34042.1"/>
    </source>
</evidence>
<feature type="compositionally biased region" description="Polar residues" evidence="9">
    <location>
        <begin position="28"/>
        <end position="44"/>
    </location>
</feature>
<dbReference type="PANTHER" id="PTHR21499">
    <property type="entry name" value="ASPARTATE KINASE"/>
    <property type="match status" value="1"/>
</dbReference>
<dbReference type="Pfam" id="PF00696">
    <property type="entry name" value="AA_kinase"/>
    <property type="match status" value="1"/>
</dbReference>
<keyword evidence="6" id="KW-0067">ATP-binding</keyword>
<name>U4LUV5_PYROM</name>
<dbReference type="PROSITE" id="PS51671">
    <property type="entry name" value="ACT"/>
    <property type="match status" value="1"/>
</dbReference>
<comment type="catalytic activity">
    <reaction evidence="7 8">
        <text>L-aspartate + ATP = 4-phospho-L-aspartate + ADP</text>
        <dbReference type="Rhea" id="RHEA:23776"/>
        <dbReference type="ChEBI" id="CHEBI:29991"/>
        <dbReference type="ChEBI" id="CHEBI:30616"/>
        <dbReference type="ChEBI" id="CHEBI:57535"/>
        <dbReference type="ChEBI" id="CHEBI:456216"/>
        <dbReference type="EC" id="2.7.2.4"/>
    </reaction>
</comment>
<dbReference type="PROSITE" id="PS00324">
    <property type="entry name" value="ASPARTOKINASE"/>
    <property type="match status" value="1"/>
</dbReference>
<dbReference type="STRING" id="1076935.U4LUV5"/>
<dbReference type="GO" id="GO:0005829">
    <property type="term" value="C:cytosol"/>
    <property type="evidence" value="ECO:0007669"/>
    <property type="project" value="TreeGrafter"/>
</dbReference>
<dbReference type="Gene3D" id="3.30.2130.10">
    <property type="entry name" value="VC0802-like"/>
    <property type="match status" value="1"/>
</dbReference>
<evidence type="ECO:0000256" key="10">
    <source>
        <dbReference type="SAM" id="SignalP"/>
    </source>
</evidence>
<dbReference type="GO" id="GO:0005524">
    <property type="term" value="F:ATP binding"/>
    <property type="evidence" value="ECO:0007669"/>
    <property type="project" value="UniProtKB-KW"/>
</dbReference>
<dbReference type="GO" id="GO:0009088">
    <property type="term" value="P:threonine biosynthetic process"/>
    <property type="evidence" value="ECO:0007669"/>
    <property type="project" value="UniProtKB-ARBA"/>
</dbReference>
<evidence type="ECO:0000256" key="5">
    <source>
        <dbReference type="ARBA" id="ARBA00022777"/>
    </source>
</evidence>
<dbReference type="eggNOG" id="KOG0456">
    <property type="taxonomic scope" value="Eukaryota"/>
</dbReference>
<dbReference type="EC" id="2.7.2.4" evidence="8"/>
<evidence type="ECO:0000256" key="2">
    <source>
        <dbReference type="ARBA" id="ARBA00010122"/>
    </source>
</evidence>
<dbReference type="NCBIfam" id="TIGR00657">
    <property type="entry name" value="asp_kinases"/>
    <property type="match status" value="1"/>
</dbReference>
<sequence length="533" mass="57066">MSPSALLPTLALNGLLATAAPDGMVTESGMQNGNGKNTDGMQGNPSDAPWIVQKFGGTSLGKFADQIAVEIVKPSMSLHRTAIVCSALSTGTKAEGTTSRLLRAASAALNPSSTVSHTSIVSEISSDHISAARSLIRSPSLLEAFIHNVEAETNRLLSFLSAAQVLQEISPKTRDIIIGAGEKLSCLFMTSLLQDRGVAAEYVNLENIVHPLTAAQGLTQEFYKEVGESIAERVRECEDRVPVITGFFGTVPGSILVSVGRGYTDLCAALLAVGIGAEEYQVWKEVDGIFTADPRKVPQAQLIATITPEETAELTYWGAEVIHPFTMEQVMGAHIPIRVKNVTNPLGQGTVIVPRSLDGLTSPGQHGGLLKPRFLRPTAVTTKTDITVLSIRSNRKNLSHGFLAGIFQTLDTRRLAVDLISTSEVHVSMAVHTDTTQRMNAVVACARELEKWGEVEILKGLTILAVVGKHMKSMVGIAGKMFSTLAESGVNIEMISQGSNEINISCVIQEKDALKAMTILHTKLFLFQGDDDE</sequence>
<dbReference type="InterPro" id="IPR045865">
    <property type="entry name" value="ACT-like_dom_sf"/>
</dbReference>
<feature type="domain" description="ACT" evidence="11">
    <location>
        <begin position="466"/>
        <end position="533"/>
    </location>
</feature>
<keyword evidence="5 8" id="KW-0418">Kinase</keyword>
<gene>
    <name evidence="12" type="ORF">PCON_02520</name>
</gene>
<dbReference type="GO" id="GO:0009090">
    <property type="term" value="P:homoserine biosynthetic process"/>
    <property type="evidence" value="ECO:0007669"/>
    <property type="project" value="TreeGrafter"/>
</dbReference>
<dbReference type="GO" id="GO:0071266">
    <property type="term" value="P:'de novo' L-methionine biosynthetic process"/>
    <property type="evidence" value="ECO:0007669"/>
    <property type="project" value="UniProtKB-ARBA"/>
</dbReference>
<dbReference type="SUPFAM" id="SSF53633">
    <property type="entry name" value="Carbamate kinase-like"/>
    <property type="match status" value="1"/>
</dbReference>
<dbReference type="GO" id="GO:0009089">
    <property type="term" value="P:lysine biosynthetic process via diaminopimelate"/>
    <property type="evidence" value="ECO:0007669"/>
    <property type="project" value="TreeGrafter"/>
</dbReference>
<evidence type="ECO:0000256" key="1">
    <source>
        <dbReference type="ARBA" id="ARBA00004685"/>
    </source>
</evidence>
<protein>
    <recommendedName>
        <fullName evidence="8">Aspartokinase</fullName>
        <ecNumber evidence="8">2.7.2.4</ecNumber>
    </recommendedName>
</protein>
<reference evidence="12 13" key="1">
    <citation type="journal article" date="2013" name="PLoS Genet.">
        <title>The genome and development-dependent transcriptomes of Pyronema confluens: a window into fungal evolution.</title>
        <authorList>
            <person name="Traeger S."/>
            <person name="Altegoer F."/>
            <person name="Freitag M."/>
            <person name="Gabaldon T."/>
            <person name="Kempken F."/>
            <person name="Kumar A."/>
            <person name="Marcet-Houben M."/>
            <person name="Poggeler S."/>
            <person name="Stajich J.E."/>
            <person name="Nowrousian M."/>
        </authorList>
    </citation>
    <scope>NUCLEOTIDE SEQUENCE [LARGE SCALE GENOMIC DNA]</scope>
    <source>
        <strain evidence="13">CBS 100304</strain>
        <tissue evidence="12">Vegetative mycelium</tissue>
    </source>
</reference>
<dbReference type="InterPro" id="IPR054352">
    <property type="entry name" value="ACT_Aspartokinase"/>
</dbReference>
<dbReference type="InterPro" id="IPR036393">
    <property type="entry name" value="AceGlu_kinase-like_sf"/>
</dbReference>
<feature type="chain" id="PRO_5004652658" description="Aspartokinase" evidence="10">
    <location>
        <begin position="20"/>
        <end position="533"/>
    </location>
</feature>
<organism evidence="12 13">
    <name type="scientific">Pyronema omphalodes (strain CBS 100304)</name>
    <name type="common">Pyronema confluens</name>
    <dbReference type="NCBI Taxonomy" id="1076935"/>
    <lineage>
        <taxon>Eukaryota</taxon>
        <taxon>Fungi</taxon>
        <taxon>Dikarya</taxon>
        <taxon>Ascomycota</taxon>
        <taxon>Pezizomycotina</taxon>
        <taxon>Pezizomycetes</taxon>
        <taxon>Pezizales</taxon>
        <taxon>Pyronemataceae</taxon>
        <taxon>Pyronema</taxon>
    </lineage>
</organism>
<dbReference type="PANTHER" id="PTHR21499:SF59">
    <property type="entry name" value="ASPARTOKINASE"/>
    <property type="match status" value="1"/>
</dbReference>
<dbReference type="FunFam" id="3.30.2130.10:FF:000001">
    <property type="entry name" value="Bifunctional aspartokinase/homoserine dehydrogenase"/>
    <property type="match status" value="1"/>
</dbReference>
<keyword evidence="10" id="KW-0732">Signal</keyword>
<evidence type="ECO:0000313" key="13">
    <source>
        <dbReference type="Proteomes" id="UP000018144"/>
    </source>
</evidence>
<evidence type="ECO:0000256" key="4">
    <source>
        <dbReference type="ARBA" id="ARBA00022741"/>
    </source>
</evidence>
<dbReference type="EMBL" id="HF936296">
    <property type="protein sequence ID" value="CCX34042.1"/>
    <property type="molecule type" value="Genomic_DNA"/>
</dbReference>
<evidence type="ECO:0000259" key="11">
    <source>
        <dbReference type="PROSITE" id="PS51671"/>
    </source>
</evidence>
<feature type="signal peptide" evidence="10">
    <location>
        <begin position="1"/>
        <end position="19"/>
    </location>
</feature>
<dbReference type="GO" id="GO:0004072">
    <property type="term" value="F:aspartate kinase activity"/>
    <property type="evidence" value="ECO:0007669"/>
    <property type="project" value="UniProtKB-EC"/>
</dbReference>
<dbReference type="InterPro" id="IPR018042">
    <property type="entry name" value="Aspartate_kinase_CS"/>
</dbReference>
<keyword evidence="3 8" id="KW-0808">Transferase</keyword>
<dbReference type="FunFam" id="3.40.1160.10:FF:000023">
    <property type="entry name" value="Probable aspartokinase"/>
    <property type="match status" value="1"/>
</dbReference>
<dbReference type="OrthoDB" id="4323675at2759"/>
<dbReference type="Proteomes" id="UP000018144">
    <property type="component" value="Unassembled WGS sequence"/>
</dbReference>
<evidence type="ECO:0000256" key="8">
    <source>
        <dbReference type="RuleBase" id="RU003448"/>
    </source>
</evidence>
<dbReference type="InterPro" id="IPR001048">
    <property type="entry name" value="Asp/Glu/Uridylate_kinase"/>
</dbReference>